<evidence type="ECO:0000256" key="3">
    <source>
        <dbReference type="ARBA" id="ARBA00022475"/>
    </source>
</evidence>
<feature type="transmembrane region" description="Helical" evidence="7">
    <location>
        <begin position="92"/>
        <end position="109"/>
    </location>
</feature>
<evidence type="ECO:0000256" key="6">
    <source>
        <dbReference type="ARBA" id="ARBA00023136"/>
    </source>
</evidence>
<dbReference type="PROSITE" id="PS50928">
    <property type="entry name" value="ABC_TM1"/>
    <property type="match status" value="1"/>
</dbReference>
<evidence type="ECO:0000256" key="7">
    <source>
        <dbReference type="RuleBase" id="RU363032"/>
    </source>
</evidence>
<keyword evidence="5 7" id="KW-1133">Transmembrane helix</keyword>
<comment type="subcellular location">
    <subcellularLocation>
        <location evidence="1 7">Cell membrane</location>
        <topology evidence="1 7">Multi-pass membrane protein</topology>
    </subcellularLocation>
</comment>
<name>A0ABY8QRP7_9MICO</name>
<feature type="transmembrane region" description="Helical" evidence="7">
    <location>
        <begin position="212"/>
        <end position="234"/>
    </location>
</feature>
<comment type="similarity">
    <text evidence="7">Belongs to the binding-protein-dependent transport system permease family.</text>
</comment>
<organism evidence="9 10">
    <name type="scientific">Saxibacter everestensis</name>
    <dbReference type="NCBI Taxonomy" id="2909229"/>
    <lineage>
        <taxon>Bacteria</taxon>
        <taxon>Bacillati</taxon>
        <taxon>Actinomycetota</taxon>
        <taxon>Actinomycetes</taxon>
        <taxon>Micrococcales</taxon>
        <taxon>Brevibacteriaceae</taxon>
        <taxon>Saxibacter</taxon>
    </lineage>
</organism>
<evidence type="ECO:0000313" key="9">
    <source>
        <dbReference type="EMBL" id="WGW11674.1"/>
    </source>
</evidence>
<evidence type="ECO:0000256" key="4">
    <source>
        <dbReference type="ARBA" id="ARBA00022692"/>
    </source>
</evidence>
<dbReference type="PANTHER" id="PTHR30151">
    <property type="entry name" value="ALKANE SULFONATE ABC TRANSPORTER-RELATED, MEMBRANE SUBUNIT"/>
    <property type="match status" value="1"/>
</dbReference>
<keyword evidence="3" id="KW-1003">Cell membrane</keyword>
<reference evidence="9 10" key="1">
    <citation type="submission" date="2023-05" db="EMBL/GenBank/DDBJ databases">
        <title>Lithophilousrod everest ZFBP1038 complete genpme.</title>
        <authorList>
            <person name="Tian M."/>
        </authorList>
    </citation>
    <scope>NUCLEOTIDE SEQUENCE [LARGE SCALE GENOMIC DNA]</scope>
    <source>
        <strain evidence="9 10">ZFBP1038</strain>
    </source>
</reference>
<evidence type="ECO:0000313" key="10">
    <source>
        <dbReference type="Proteomes" id="UP001209083"/>
    </source>
</evidence>
<feature type="transmembrane region" description="Helical" evidence="7">
    <location>
        <begin position="149"/>
        <end position="168"/>
    </location>
</feature>
<feature type="domain" description="ABC transmembrane type-1" evidence="8">
    <location>
        <begin position="83"/>
        <end position="263"/>
    </location>
</feature>
<dbReference type="EMBL" id="CP090958">
    <property type="protein sequence ID" value="WGW11674.1"/>
    <property type="molecule type" value="Genomic_DNA"/>
</dbReference>
<dbReference type="Gene3D" id="1.10.3720.10">
    <property type="entry name" value="MetI-like"/>
    <property type="match status" value="1"/>
</dbReference>
<evidence type="ECO:0000256" key="5">
    <source>
        <dbReference type="ARBA" id="ARBA00022989"/>
    </source>
</evidence>
<evidence type="ECO:0000256" key="2">
    <source>
        <dbReference type="ARBA" id="ARBA00022448"/>
    </source>
</evidence>
<feature type="transmembrane region" description="Helical" evidence="7">
    <location>
        <begin position="121"/>
        <end position="143"/>
    </location>
</feature>
<sequence length="282" mass="30095">MTTPVGTEHLPGTAARSRHVPSSKAASTVLGVLKYGAPLAILAGLWQLLSWAGILNPKTVPSFFSVVSAGADLVAEAEIFHHLIVTVYRAEAGLLLGVVLGVALGLAMARVRALYAVSYPLVALTYTLPKTALIPIVFLWLGVGDASSIFVVFIGAFVPIVITTFHGAESVPEVFVWSAQSMGTSKRRLLWTVIFPAALPQILNGVRIAQAFSIVIVISAEMVASYVGVGRFIFLFGEAGNYNYMFASIFIVIIAAFVLDQLFLALKGWLLRWTEKDGASGA</sequence>
<proteinExistence type="inferred from homology"/>
<feature type="transmembrane region" description="Helical" evidence="7">
    <location>
        <begin position="246"/>
        <end position="266"/>
    </location>
</feature>
<dbReference type="InterPro" id="IPR035906">
    <property type="entry name" value="MetI-like_sf"/>
</dbReference>
<dbReference type="Proteomes" id="UP001209083">
    <property type="component" value="Chromosome"/>
</dbReference>
<dbReference type="CDD" id="cd06261">
    <property type="entry name" value="TM_PBP2"/>
    <property type="match status" value="1"/>
</dbReference>
<feature type="transmembrane region" description="Helical" evidence="7">
    <location>
        <begin position="189"/>
        <end position="206"/>
    </location>
</feature>
<dbReference type="RefSeq" id="WP_349638464.1">
    <property type="nucleotide sequence ID" value="NZ_CP090958.1"/>
</dbReference>
<keyword evidence="6 7" id="KW-0472">Membrane</keyword>
<protein>
    <submittedName>
        <fullName evidence="9">ABC transporter permease</fullName>
    </submittedName>
</protein>
<evidence type="ECO:0000256" key="1">
    <source>
        <dbReference type="ARBA" id="ARBA00004651"/>
    </source>
</evidence>
<feature type="transmembrane region" description="Helical" evidence="7">
    <location>
        <begin position="32"/>
        <end position="54"/>
    </location>
</feature>
<gene>
    <name evidence="9" type="ORF">LWF01_16510</name>
</gene>
<keyword evidence="2 7" id="KW-0813">Transport</keyword>
<dbReference type="InterPro" id="IPR000515">
    <property type="entry name" value="MetI-like"/>
</dbReference>
<dbReference type="Pfam" id="PF00528">
    <property type="entry name" value="BPD_transp_1"/>
    <property type="match status" value="1"/>
</dbReference>
<evidence type="ECO:0000259" key="8">
    <source>
        <dbReference type="PROSITE" id="PS50928"/>
    </source>
</evidence>
<keyword evidence="10" id="KW-1185">Reference proteome</keyword>
<accession>A0ABY8QRP7</accession>
<dbReference type="PANTHER" id="PTHR30151:SF0">
    <property type="entry name" value="ABC TRANSPORTER PERMEASE PROTEIN MJ0413-RELATED"/>
    <property type="match status" value="1"/>
</dbReference>
<keyword evidence="4 7" id="KW-0812">Transmembrane</keyword>
<dbReference type="SUPFAM" id="SSF161098">
    <property type="entry name" value="MetI-like"/>
    <property type="match status" value="1"/>
</dbReference>